<name>A0A026W9G7_OOCBI</name>
<evidence type="ECO:0000313" key="3">
    <source>
        <dbReference type="Proteomes" id="UP000053097"/>
    </source>
</evidence>
<dbReference type="OMA" id="PRMTRIT"/>
<protein>
    <submittedName>
        <fullName evidence="2">Uncharacterized protein</fullName>
    </submittedName>
</protein>
<feature type="region of interest" description="Disordered" evidence="1">
    <location>
        <begin position="1"/>
        <end position="36"/>
    </location>
</feature>
<evidence type="ECO:0000313" key="2">
    <source>
        <dbReference type="EMBL" id="EZA52752.1"/>
    </source>
</evidence>
<sequence>MATSPPEEWRTSTRYQEEAEGTPEYITSTPRRIPRRDFSCFTPRALRRPPIPRRLDLTSGVAIVPRRVDFDVISDSGHFDDEENLEHLARETLRLKSAARPTYMPEPTAPPPERLRRSRPTQYPSPMRQYTPRMTTVTLCGKCLRRPIGLVGNLKSEFKLVF</sequence>
<reference evidence="2 3" key="1">
    <citation type="journal article" date="2014" name="Curr. Biol.">
        <title>The genome of the clonal raider ant Cerapachys biroi.</title>
        <authorList>
            <person name="Oxley P.R."/>
            <person name="Ji L."/>
            <person name="Fetter-Pruneda I."/>
            <person name="McKenzie S.K."/>
            <person name="Li C."/>
            <person name="Hu H."/>
            <person name="Zhang G."/>
            <person name="Kronauer D.J."/>
        </authorList>
    </citation>
    <scope>NUCLEOTIDE SEQUENCE [LARGE SCALE GENOMIC DNA]</scope>
</reference>
<evidence type="ECO:0000256" key="1">
    <source>
        <dbReference type="SAM" id="MobiDB-lite"/>
    </source>
</evidence>
<dbReference type="EMBL" id="KK107321">
    <property type="protein sequence ID" value="EZA52752.1"/>
    <property type="molecule type" value="Genomic_DNA"/>
</dbReference>
<dbReference type="AlphaFoldDB" id="A0A026W9G7"/>
<organism evidence="2 3">
    <name type="scientific">Ooceraea biroi</name>
    <name type="common">Clonal raider ant</name>
    <name type="synonym">Cerapachys biroi</name>
    <dbReference type="NCBI Taxonomy" id="2015173"/>
    <lineage>
        <taxon>Eukaryota</taxon>
        <taxon>Metazoa</taxon>
        <taxon>Ecdysozoa</taxon>
        <taxon>Arthropoda</taxon>
        <taxon>Hexapoda</taxon>
        <taxon>Insecta</taxon>
        <taxon>Pterygota</taxon>
        <taxon>Neoptera</taxon>
        <taxon>Endopterygota</taxon>
        <taxon>Hymenoptera</taxon>
        <taxon>Apocrita</taxon>
        <taxon>Aculeata</taxon>
        <taxon>Formicoidea</taxon>
        <taxon>Formicidae</taxon>
        <taxon>Dorylinae</taxon>
        <taxon>Ooceraea</taxon>
    </lineage>
</organism>
<keyword evidence="3" id="KW-1185">Reference proteome</keyword>
<proteinExistence type="predicted"/>
<dbReference type="Proteomes" id="UP000053097">
    <property type="component" value="Unassembled WGS sequence"/>
</dbReference>
<accession>A0A026W9G7</accession>
<feature type="compositionally biased region" description="Basic and acidic residues" evidence="1">
    <location>
        <begin position="7"/>
        <end position="17"/>
    </location>
</feature>
<gene>
    <name evidence="2" type="ORF">X777_07133</name>
</gene>
<feature type="region of interest" description="Disordered" evidence="1">
    <location>
        <begin position="96"/>
        <end position="129"/>
    </location>
</feature>